<dbReference type="AlphaFoldDB" id="A0A545U154"/>
<feature type="domain" description="NAD(P)-binding" evidence="1">
    <location>
        <begin position="10"/>
        <end position="154"/>
    </location>
</feature>
<dbReference type="EMBL" id="VHSH01000001">
    <property type="protein sequence ID" value="TQV83217.1"/>
    <property type="molecule type" value="Genomic_DNA"/>
</dbReference>
<accession>A0A545U154</accession>
<dbReference type="Proteomes" id="UP000315252">
    <property type="component" value="Unassembled WGS sequence"/>
</dbReference>
<dbReference type="Gene3D" id="3.40.50.720">
    <property type="entry name" value="NAD(P)-binding Rossmann-like Domain"/>
    <property type="match status" value="1"/>
</dbReference>
<evidence type="ECO:0000313" key="3">
    <source>
        <dbReference type="Proteomes" id="UP000315252"/>
    </source>
</evidence>
<name>A0A545U154_9PROT</name>
<evidence type="ECO:0000313" key="2">
    <source>
        <dbReference type="EMBL" id="TQV83217.1"/>
    </source>
</evidence>
<organism evidence="2 3">
    <name type="scientific">Denitrobaculum tricleocarpae</name>
    <dbReference type="NCBI Taxonomy" id="2591009"/>
    <lineage>
        <taxon>Bacteria</taxon>
        <taxon>Pseudomonadati</taxon>
        <taxon>Pseudomonadota</taxon>
        <taxon>Alphaproteobacteria</taxon>
        <taxon>Rhodospirillales</taxon>
        <taxon>Rhodospirillaceae</taxon>
        <taxon>Denitrobaculum</taxon>
    </lineage>
</organism>
<dbReference type="PANTHER" id="PTHR12126:SF11">
    <property type="entry name" value="NADH DEHYDROGENASE [UBIQUINONE] 1 ALPHA SUBCOMPLEX SUBUNIT 9, MITOCHONDRIAL"/>
    <property type="match status" value="1"/>
</dbReference>
<proteinExistence type="predicted"/>
<dbReference type="CDD" id="cd05271">
    <property type="entry name" value="NDUFA9_like_SDR_a"/>
    <property type="match status" value="1"/>
</dbReference>
<evidence type="ECO:0000259" key="1">
    <source>
        <dbReference type="Pfam" id="PF13460"/>
    </source>
</evidence>
<dbReference type="InterPro" id="IPR016040">
    <property type="entry name" value="NAD(P)-bd_dom"/>
</dbReference>
<dbReference type="FunFam" id="3.40.50.720:FF:000702">
    <property type="entry name" value="NADH dehydrogenase (Ubiquinone)"/>
    <property type="match status" value="1"/>
</dbReference>
<sequence length="316" mass="33979">MPRQKVTIFGGSGFLGRHLVTRLARTGWSILLAERHPSRAHFLQPLGDVGQIAAVAARVQDEARVAEVVAGADAVVNLTGILYESGNQRFDGVHTTGAANIARAAAGAQVKRLVQVSAIGADPDSEADYARSKGKGEEAVRQAFPDATILRPSIVIGPEDGFFNRFADMTRISPFLPLVGGGKTRFQPVYVGDVAQAIQMGLEQNGLVGQTYELGGPGVYSFKALLQMLLKEIGRRRLLLPLPFAIASLQATFLELLPVPPLTRDQVRMLRSDNIVSEGAKGFAELGITPKSVETIIPTYLERHRAGGRFSAKTSR</sequence>
<gene>
    <name evidence="2" type="ORF">FKG95_01040</name>
</gene>
<dbReference type="GO" id="GO:0044877">
    <property type="term" value="F:protein-containing complex binding"/>
    <property type="evidence" value="ECO:0007669"/>
    <property type="project" value="TreeGrafter"/>
</dbReference>
<keyword evidence="3" id="KW-1185">Reference proteome</keyword>
<reference evidence="2 3" key="1">
    <citation type="submission" date="2019-06" db="EMBL/GenBank/DDBJ databases">
        <title>Whole genome sequence for Rhodospirillaceae sp. R148.</title>
        <authorList>
            <person name="Wang G."/>
        </authorList>
    </citation>
    <scope>NUCLEOTIDE SEQUENCE [LARGE SCALE GENOMIC DNA]</scope>
    <source>
        <strain evidence="2 3">R148</strain>
    </source>
</reference>
<dbReference type="InterPro" id="IPR051207">
    <property type="entry name" value="ComplexI_NDUFA9_subunit"/>
</dbReference>
<dbReference type="OrthoDB" id="9776313at2"/>
<dbReference type="InterPro" id="IPR036291">
    <property type="entry name" value="NAD(P)-bd_dom_sf"/>
</dbReference>
<dbReference type="SUPFAM" id="SSF51735">
    <property type="entry name" value="NAD(P)-binding Rossmann-fold domains"/>
    <property type="match status" value="1"/>
</dbReference>
<dbReference type="Pfam" id="PF13460">
    <property type="entry name" value="NAD_binding_10"/>
    <property type="match status" value="1"/>
</dbReference>
<protein>
    <submittedName>
        <fullName evidence="2">Complex I NDUFA9 subunit family protein</fullName>
    </submittedName>
</protein>
<dbReference type="RefSeq" id="WP_142894287.1">
    <property type="nucleotide sequence ID" value="NZ_ML660052.1"/>
</dbReference>
<comment type="caution">
    <text evidence="2">The sequence shown here is derived from an EMBL/GenBank/DDBJ whole genome shotgun (WGS) entry which is preliminary data.</text>
</comment>
<dbReference type="PANTHER" id="PTHR12126">
    <property type="entry name" value="NADH-UBIQUINONE OXIDOREDUCTASE 39 KDA SUBUNIT-RELATED"/>
    <property type="match status" value="1"/>
</dbReference>